<proteinExistence type="predicted"/>
<evidence type="ECO:0000313" key="1">
    <source>
        <dbReference type="EMBL" id="MBX42765.1"/>
    </source>
</evidence>
<organism evidence="1">
    <name type="scientific">Rhizophora mucronata</name>
    <name type="common">Asiatic mangrove</name>
    <dbReference type="NCBI Taxonomy" id="61149"/>
    <lineage>
        <taxon>Eukaryota</taxon>
        <taxon>Viridiplantae</taxon>
        <taxon>Streptophyta</taxon>
        <taxon>Embryophyta</taxon>
        <taxon>Tracheophyta</taxon>
        <taxon>Spermatophyta</taxon>
        <taxon>Magnoliopsida</taxon>
        <taxon>eudicotyledons</taxon>
        <taxon>Gunneridae</taxon>
        <taxon>Pentapetalae</taxon>
        <taxon>rosids</taxon>
        <taxon>fabids</taxon>
        <taxon>Malpighiales</taxon>
        <taxon>Rhizophoraceae</taxon>
        <taxon>Rhizophora</taxon>
    </lineage>
</organism>
<name>A0A2P2NJY7_RHIMU</name>
<protein>
    <submittedName>
        <fullName evidence="1">Uncharacterized protein</fullName>
    </submittedName>
</protein>
<dbReference type="AlphaFoldDB" id="A0A2P2NJY7"/>
<reference evidence="1" key="1">
    <citation type="submission" date="2018-02" db="EMBL/GenBank/DDBJ databases">
        <title>Rhizophora mucronata_Transcriptome.</title>
        <authorList>
            <person name="Meera S.P."/>
            <person name="Sreeshan A."/>
            <person name="Augustine A."/>
        </authorList>
    </citation>
    <scope>NUCLEOTIDE SEQUENCE</scope>
    <source>
        <tissue evidence="1">Leaf</tissue>
    </source>
</reference>
<sequence length="78" mass="9097">MQFFSFSLCFAHNSFPLQYMEFNLNLAVPSTLQFHHLPYWHLVYAYTECGQTISTGDLLTLSPIYATNSFFQFPNSFI</sequence>
<accession>A0A2P2NJY7</accession>
<dbReference type="EMBL" id="GGEC01062281">
    <property type="protein sequence ID" value="MBX42765.1"/>
    <property type="molecule type" value="Transcribed_RNA"/>
</dbReference>